<proteinExistence type="inferred from homology"/>
<dbReference type="Proteomes" id="UP001174909">
    <property type="component" value="Unassembled WGS sequence"/>
</dbReference>
<dbReference type="InterPro" id="IPR003811">
    <property type="entry name" value="G3P_acylTferase_PlsY"/>
</dbReference>
<dbReference type="GO" id="GO:0043772">
    <property type="term" value="F:acyl-phosphate glycerol-3-phosphate acyltransferase activity"/>
    <property type="evidence" value="ECO:0007669"/>
    <property type="project" value="InterPro"/>
</dbReference>
<dbReference type="SMART" id="SM01207">
    <property type="entry name" value="G3P_acyltransf"/>
    <property type="match status" value="1"/>
</dbReference>
<evidence type="ECO:0000256" key="2">
    <source>
        <dbReference type="ARBA" id="ARBA00022516"/>
    </source>
</evidence>
<evidence type="ECO:0000256" key="3">
    <source>
        <dbReference type="ARBA" id="ARBA00022679"/>
    </source>
</evidence>
<evidence type="ECO:0000256" key="5">
    <source>
        <dbReference type="ARBA" id="ARBA00022989"/>
    </source>
</evidence>
<gene>
    <name evidence="11" type="ORF">GBAR_LOCUS5851</name>
</gene>
<feature type="transmembrane region" description="Helical" evidence="10">
    <location>
        <begin position="6"/>
        <end position="25"/>
    </location>
</feature>
<dbReference type="AlphaFoldDB" id="A0AA35WBD2"/>
<keyword evidence="3" id="KW-0808">Transferase</keyword>
<feature type="transmembrane region" description="Helical" evidence="10">
    <location>
        <begin position="183"/>
        <end position="202"/>
    </location>
</feature>
<evidence type="ECO:0000256" key="6">
    <source>
        <dbReference type="ARBA" id="ARBA00023098"/>
    </source>
</evidence>
<dbReference type="GO" id="GO:0008654">
    <property type="term" value="P:phospholipid biosynthetic process"/>
    <property type="evidence" value="ECO:0007669"/>
    <property type="project" value="UniProtKB-KW"/>
</dbReference>
<keyword evidence="5 10" id="KW-1133">Transmembrane helix</keyword>
<evidence type="ECO:0000313" key="11">
    <source>
        <dbReference type="EMBL" id="CAI8008545.1"/>
    </source>
</evidence>
<accession>A0AA35WBD2</accession>
<keyword evidence="2" id="KW-0444">Lipid biosynthesis</keyword>
<keyword evidence="8" id="KW-0594">Phospholipid biosynthesis</keyword>
<dbReference type="HAMAP" id="MF_01043">
    <property type="entry name" value="PlsY"/>
    <property type="match status" value="1"/>
</dbReference>
<sequence length="244" mass="26557">MYLELIGLYVYSYLAGSIPTPYIIAKVVKGIDLRQYGSGNVGGSNVIQQLGKGWVAPLALVEFLLKGLSPVVLGFILRASPLFLIAPLLALAGNNWSVFLRFQGGRGLMVVCGMLIALVPLLFVIGIAVYLIGWRISRSSAVWALTAVGLLPIIAFVTGGYLVVDWLGLLAGLSGETLTPVPLGEVVGISWFCLVILVIVILKRTLSNSMAFPMEMSKRKVLFNRVFRDRDFDDRTAWLSRGPE</sequence>
<evidence type="ECO:0000256" key="9">
    <source>
        <dbReference type="ARBA" id="ARBA00023264"/>
    </source>
</evidence>
<dbReference type="Pfam" id="PF02660">
    <property type="entry name" value="G3P_acyltransf"/>
    <property type="match status" value="1"/>
</dbReference>
<evidence type="ECO:0000313" key="12">
    <source>
        <dbReference type="Proteomes" id="UP001174909"/>
    </source>
</evidence>
<comment type="caution">
    <text evidence="11">The sequence shown here is derived from an EMBL/GenBank/DDBJ whole genome shotgun (WGS) entry which is preliminary data.</text>
</comment>
<feature type="transmembrane region" description="Helical" evidence="10">
    <location>
        <begin position="141"/>
        <end position="163"/>
    </location>
</feature>
<dbReference type="EMBL" id="CASHTH010000863">
    <property type="protein sequence ID" value="CAI8008545.1"/>
    <property type="molecule type" value="Genomic_DNA"/>
</dbReference>
<keyword evidence="12" id="KW-1185">Reference proteome</keyword>
<evidence type="ECO:0000256" key="10">
    <source>
        <dbReference type="SAM" id="Phobius"/>
    </source>
</evidence>
<keyword evidence="1" id="KW-1003">Cell membrane</keyword>
<name>A0AA35WBD2_GEOBA</name>
<evidence type="ECO:0000256" key="4">
    <source>
        <dbReference type="ARBA" id="ARBA00022692"/>
    </source>
</evidence>
<dbReference type="PANTHER" id="PTHR30309">
    <property type="entry name" value="INNER MEMBRANE PROTEIN YGIH"/>
    <property type="match status" value="1"/>
</dbReference>
<protein>
    <submittedName>
        <fullName evidence="11">Glycerol-3-phosphate acyltransferase 4</fullName>
    </submittedName>
</protein>
<keyword evidence="11" id="KW-0012">Acyltransferase</keyword>
<evidence type="ECO:0000256" key="8">
    <source>
        <dbReference type="ARBA" id="ARBA00023209"/>
    </source>
</evidence>
<reference evidence="11" key="1">
    <citation type="submission" date="2023-03" db="EMBL/GenBank/DDBJ databases">
        <authorList>
            <person name="Steffen K."/>
            <person name="Cardenas P."/>
        </authorList>
    </citation>
    <scope>NUCLEOTIDE SEQUENCE</scope>
</reference>
<feature type="transmembrane region" description="Helical" evidence="10">
    <location>
        <begin position="108"/>
        <end position="134"/>
    </location>
</feature>
<evidence type="ECO:0000256" key="1">
    <source>
        <dbReference type="ARBA" id="ARBA00022475"/>
    </source>
</evidence>
<feature type="transmembrane region" description="Helical" evidence="10">
    <location>
        <begin position="75"/>
        <end position="96"/>
    </location>
</feature>
<organism evidence="11 12">
    <name type="scientific">Geodia barretti</name>
    <name type="common">Barrett's horny sponge</name>
    <dbReference type="NCBI Taxonomy" id="519541"/>
    <lineage>
        <taxon>Eukaryota</taxon>
        <taxon>Metazoa</taxon>
        <taxon>Porifera</taxon>
        <taxon>Demospongiae</taxon>
        <taxon>Heteroscleromorpha</taxon>
        <taxon>Tetractinellida</taxon>
        <taxon>Astrophorina</taxon>
        <taxon>Geodiidae</taxon>
        <taxon>Geodia</taxon>
    </lineage>
</organism>
<evidence type="ECO:0000256" key="7">
    <source>
        <dbReference type="ARBA" id="ARBA00023136"/>
    </source>
</evidence>
<keyword evidence="9" id="KW-1208">Phospholipid metabolism</keyword>
<keyword evidence="4 10" id="KW-0812">Transmembrane</keyword>
<keyword evidence="6" id="KW-0443">Lipid metabolism</keyword>
<keyword evidence="7 10" id="KW-0472">Membrane</keyword>
<dbReference type="GO" id="GO:0005886">
    <property type="term" value="C:plasma membrane"/>
    <property type="evidence" value="ECO:0007669"/>
    <property type="project" value="InterPro"/>
</dbReference>
<dbReference type="PANTHER" id="PTHR30309:SF0">
    <property type="entry name" value="GLYCEROL-3-PHOSPHATE ACYLTRANSFERASE-RELATED"/>
    <property type="match status" value="1"/>
</dbReference>